<name>A0ABY5MV24_9SPHN</name>
<reference evidence="1 2" key="1">
    <citation type="submission" date="2022-05" db="EMBL/GenBank/DDBJ databases">
        <title>S8-45 Sphingomonas ultraviolaceadurans.</title>
        <authorList>
            <person name="Liu Y."/>
        </authorList>
    </citation>
    <scope>NUCLEOTIDE SEQUENCE [LARGE SCALE GENOMIC DNA]</scope>
    <source>
        <strain evidence="1 2">S8-45</strain>
    </source>
</reference>
<dbReference type="SUPFAM" id="SSF58104">
    <property type="entry name" value="Methyl-accepting chemotaxis protein (MCP) signaling domain"/>
    <property type="match status" value="1"/>
</dbReference>
<dbReference type="Proteomes" id="UP000831921">
    <property type="component" value="Chromosome"/>
</dbReference>
<evidence type="ECO:0000313" key="1">
    <source>
        <dbReference type="EMBL" id="UUR08334.1"/>
    </source>
</evidence>
<proteinExistence type="predicted"/>
<keyword evidence="2" id="KW-1185">Reference proteome</keyword>
<evidence type="ECO:0000313" key="2">
    <source>
        <dbReference type="Proteomes" id="UP000831921"/>
    </source>
</evidence>
<sequence>MASEAITAGPAAPTDVDVTIDLVAGRLDSAFLEAGSALASAYDLVETLIASLSGVAGALDRGAASRAVANMQAMGGRIAQVPQIVAGRAAALADIAAAGAQVDQQMFGVRRTIEFLRICGLNIKVASGGQQGFSGFADQMLARLDLSEVEISAIRREAKKLQAMIPTVVAGDRRLAAECAAIAADVPRNLEANALALQDYLNAADEQSVQVTAIACRLRAQLAEALGAIQIGDITRQRLEHVATGFRLLGAYGDASGGESPAQAPGAAQVLGLLQALCAAAVEDFERESRKLFDCQRLIGVDIAEVLALRQTQGSVATSGDLLRALESEVAGIGLLTQGLREADRRSHALGGETIATAQCLGQRLALIDRITAEVDNMAWNTDIRCYRMGDAGRGLARIAQEIRGLVGTLEEICKRVDAAVIQVNGAAMRIAGDIALDEGDGQTLEESLAIIGEGAKRASASLAQLDRQANCAAEVVDTAGAAIARIEELCTPLQAMAGELDRAAGSQPFAGIVDVDEARALLDGIYRLYTMESERQIHRRFLPSACEQSANVEPTPDDDDDDGLF</sequence>
<organism evidence="1 2">
    <name type="scientific">Sphingomonas glaciei</name>
    <dbReference type="NCBI Taxonomy" id="2938948"/>
    <lineage>
        <taxon>Bacteria</taxon>
        <taxon>Pseudomonadati</taxon>
        <taxon>Pseudomonadota</taxon>
        <taxon>Alphaproteobacteria</taxon>
        <taxon>Sphingomonadales</taxon>
        <taxon>Sphingomonadaceae</taxon>
        <taxon>Sphingomonas</taxon>
    </lineage>
</organism>
<dbReference type="EMBL" id="CP097253">
    <property type="protein sequence ID" value="UUR08334.1"/>
    <property type="molecule type" value="Genomic_DNA"/>
</dbReference>
<dbReference type="RefSeq" id="WP_249504112.1">
    <property type="nucleotide sequence ID" value="NZ_CP097253.1"/>
</dbReference>
<evidence type="ECO:0008006" key="3">
    <source>
        <dbReference type="Google" id="ProtNLM"/>
    </source>
</evidence>
<accession>A0ABY5MV24</accession>
<protein>
    <recommendedName>
        <fullName evidence="3">Methyl-accepting transducer domain-containing protein</fullName>
    </recommendedName>
</protein>
<dbReference type="Gene3D" id="1.10.287.950">
    <property type="entry name" value="Methyl-accepting chemotaxis protein"/>
    <property type="match status" value="1"/>
</dbReference>
<gene>
    <name evidence="1" type="ORF">M1K48_01430</name>
</gene>